<dbReference type="AlphaFoldDB" id="A0A653AIP1"/>
<name>A0A653AIP1_UNCDX</name>
<gene>
    <name evidence="1" type="ORF">TRIP_B50441</name>
</gene>
<organism evidence="1">
    <name type="scientific">Uncultured Desulfatiglans sp</name>
    <dbReference type="NCBI Taxonomy" id="1748965"/>
    <lineage>
        <taxon>Bacteria</taxon>
        <taxon>Pseudomonadati</taxon>
        <taxon>Thermodesulfobacteriota</taxon>
        <taxon>Desulfobacteria</taxon>
        <taxon>Desulfatiglandales</taxon>
        <taxon>Desulfatiglandaceae</taxon>
        <taxon>Desulfatiglans</taxon>
        <taxon>environmental samples</taxon>
    </lineage>
</organism>
<reference evidence="1" key="1">
    <citation type="submission" date="2018-07" db="EMBL/GenBank/DDBJ databases">
        <authorList>
            <consortium name="Genoscope - CEA"/>
            <person name="William W."/>
        </authorList>
    </citation>
    <scope>NUCLEOTIDE SEQUENCE</scope>
    <source>
        <strain evidence="1">IK1</strain>
    </source>
</reference>
<evidence type="ECO:0000313" key="1">
    <source>
        <dbReference type="EMBL" id="VBB47646.1"/>
    </source>
</evidence>
<protein>
    <submittedName>
        <fullName evidence="1">Uncharacterized protein</fullName>
    </submittedName>
</protein>
<dbReference type="EMBL" id="UPXX01000032">
    <property type="protein sequence ID" value="VBB47646.1"/>
    <property type="molecule type" value="Genomic_DNA"/>
</dbReference>
<accession>A0A653AIP1</accession>
<sequence length="85" mass="9313">MCHFIPLSRSCPEMFFSANLRVSLHACPGSDHPVASAQTLDSLQIGQKPSAPDWKLVRTGESFRDTTHLEKITAPITRCSLYGPG</sequence>
<proteinExistence type="predicted"/>